<dbReference type="RefSeq" id="WP_230754812.1">
    <property type="nucleotide sequence ID" value="NZ_JAINWA010000002.1"/>
</dbReference>
<dbReference type="Proteomes" id="UP001198163">
    <property type="component" value="Unassembled WGS sequence"/>
</dbReference>
<accession>A0AAE3JHY4</accession>
<reference evidence="1" key="1">
    <citation type="submission" date="2021-08" db="EMBL/GenBank/DDBJ databases">
        <title>Comparative analyses of Brucepasteria parasyntrophica and Teretinema zuelzerae.</title>
        <authorList>
            <person name="Song Y."/>
            <person name="Brune A."/>
        </authorList>
    </citation>
    <scope>NUCLEOTIDE SEQUENCE</scope>
    <source>
        <strain evidence="1">DSM 1903</strain>
    </source>
</reference>
<keyword evidence="2" id="KW-1185">Reference proteome</keyword>
<dbReference type="Gene3D" id="3.90.70.10">
    <property type="entry name" value="Cysteine proteinases"/>
    <property type="match status" value="1"/>
</dbReference>
<protein>
    <recommendedName>
        <fullName evidence="3">Peptidase C39-like domain-containing protein</fullName>
    </recommendedName>
</protein>
<name>A0AAE3JHY4_9SPIR</name>
<proteinExistence type="predicted"/>
<evidence type="ECO:0000313" key="2">
    <source>
        <dbReference type="Proteomes" id="UP001198163"/>
    </source>
</evidence>
<evidence type="ECO:0000313" key="1">
    <source>
        <dbReference type="EMBL" id="MCD1654477.1"/>
    </source>
</evidence>
<dbReference type="AlphaFoldDB" id="A0AAE3JHY4"/>
<organism evidence="1 2">
    <name type="scientific">Teretinema zuelzerae</name>
    <dbReference type="NCBI Taxonomy" id="156"/>
    <lineage>
        <taxon>Bacteria</taxon>
        <taxon>Pseudomonadati</taxon>
        <taxon>Spirochaetota</taxon>
        <taxon>Spirochaetia</taxon>
        <taxon>Spirochaetales</taxon>
        <taxon>Treponemataceae</taxon>
        <taxon>Teretinema</taxon>
    </lineage>
</organism>
<sequence>MHSNPFDKDETWKRSGSSISAIKTLGNDLEGLYRVCDAYGFKYEFLQHLKNEEAEYLLANGIFMVAFISLNEHQTHAIALTGYDRNIKAFYANDTNGRRLVLPYERFDKYWNAMLSRPRIRTERSALVVFPDDIKLAKSKLRN</sequence>
<gene>
    <name evidence="1" type="ORF">K7J14_07130</name>
</gene>
<comment type="caution">
    <text evidence="1">The sequence shown here is derived from an EMBL/GenBank/DDBJ whole genome shotgun (WGS) entry which is preliminary data.</text>
</comment>
<dbReference type="EMBL" id="JAINWA010000002">
    <property type="protein sequence ID" value="MCD1654477.1"/>
    <property type="molecule type" value="Genomic_DNA"/>
</dbReference>
<evidence type="ECO:0008006" key="3">
    <source>
        <dbReference type="Google" id="ProtNLM"/>
    </source>
</evidence>